<sequence>MNKYSDQLSIIQTSLFEAEALLNFMRKPEYLNTLLEADSPDIVLGAMLEKAWDHVANASGACFSLAGASDEGLKAELHRTALELIADGSSVELDKKAAAASQDSHNDARDSEGASIASRDDLSFTRRDESEYRRLVNWAPQRVPVQNGQWNIEFEMGKAMAAEVCALQRVNEDDAYNSIRAAMNAPSWQIGGYGAESGFSDEIAALAIVGMRALNAGAEPFEEGPIA</sequence>
<feature type="compositionally biased region" description="Basic and acidic residues" evidence="1">
    <location>
        <begin position="104"/>
        <end position="120"/>
    </location>
</feature>
<protein>
    <submittedName>
        <fullName evidence="2">Uncharacterized protein</fullName>
    </submittedName>
</protein>
<accession>A0ABU2HHF3</accession>
<dbReference type="EMBL" id="JAVMBO010000014">
    <property type="protein sequence ID" value="MDS1310499.1"/>
    <property type="molecule type" value="Genomic_DNA"/>
</dbReference>
<evidence type="ECO:0000313" key="2">
    <source>
        <dbReference type="EMBL" id="MDS1310499.1"/>
    </source>
</evidence>
<dbReference type="Proteomes" id="UP001267407">
    <property type="component" value="Unassembled WGS sequence"/>
</dbReference>
<keyword evidence="3" id="KW-1185">Reference proteome</keyword>
<name>A0ABU2HHF3_9GAMM</name>
<organism evidence="2 3">
    <name type="scientific">Marinobacter xiaoshiensis</name>
    <dbReference type="NCBI Taxonomy" id="3073652"/>
    <lineage>
        <taxon>Bacteria</taxon>
        <taxon>Pseudomonadati</taxon>
        <taxon>Pseudomonadota</taxon>
        <taxon>Gammaproteobacteria</taxon>
        <taxon>Pseudomonadales</taxon>
        <taxon>Marinobacteraceae</taxon>
        <taxon>Marinobacter</taxon>
    </lineage>
</organism>
<evidence type="ECO:0000313" key="3">
    <source>
        <dbReference type="Proteomes" id="UP001267407"/>
    </source>
</evidence>
<dbReference type="RefSeq" id="WP_310966284.1">
    <property type="nucleotide sequence ID" value="NZ_JAVMBO010000014.1"/>
</dbReference>
<proteinExistence type="predicted"/>
<reference evidence="2" key="1">
    <citation type="submission" date="2023-09" db="EMBL/GenBank/DDBJ databases">
        <title>Marinobacter sediminicola sp. nov. and Marinobacter maritimum sp. nov., isolated from marine sediment.</title>
        <authorList>
            <person name="An J."/>
        </authorList>
    </citation>
    <scope>NUCLEOTIDE SEQUENCE</scope>
    <source>
        <strain evidence="2">F60267</strain>
    </source>
</reference>
<comment type="caution">
    <text evidence="2">The sequence shown here is derived from an EMBL/GenBank/DDBJ whole genome shotgun (WGS) entry which is preliminary data.</text>
</comment>
<evidence type="ECO:0000256" key="1">
    <source>
        <dbReference type="SAM" id="MobiDB-lite"/>
    </source>
</evidence>
<feature type="region of interest" description="Disordered" evidence="1">
    <location>
        <begin position="96"/>
        <end position="120"/>
    </location>
</feature>
<gene>
    <name evidence="2" type="ORF">RKA07_10410</name>
</gene>